<gene>
    <name evidence="2" type="ORF">QBC47DRAFT_441667</name>
</gene>
<feature type="region of interest" description="Disordered" evidence="1">
    <location>
        <begin position="1"/>
        <end position="105"/>
    </location>
</feature>
<comment type="caution">
    <text evidence="2">The sequence shown here is derived from an EMBL/GenBank/DDBJ whole genome shotgun (WGS) entry which is preliminary data.</text>
</comment>
<organism evidence="2 3">
    <name type="scientific">Echria macrotheca</name>
    <dbReference type="NCBI Taxonomy" id="438768"/>
    <lineage>
        <taxon>Eukaryota</taxon>
        <taxon>Fungi</taxon>
        <taxon>Dikarya</taxon>
        <taxon>Ascomycota</taxon>
        <taxon>Pezizomycotina</taxon>
        <taxon>Sordariomycetes</taxon>
        <taxon>Sordariomycetidae</taxon>
        <taxon>Sordariales</taxon>
        <taxon>Schizotheciaceae</taxon>
        <taxon>Echria</taxon>
    </lineage>
</organism>
<dbReference type="EMBL" id="MU839856">
    <property type="protein sequence ID" value="KAK1749572.1"/>
    <property type="molecule type" value="Genomic_DNA"/>
</dbReference>
<proteinExistence type="predicted"/>
<accession>A0AAJ0B3L5</accession>
<evidence type="ECO:0000256" key="1">
    <source>
        <dbReference type="SAM" id="MobiDB-lite"/>
    </source>
</evidence>
<keyword evidence="3" id="KW-1185">Reference proteome</keyword>
<reference evidence="2" key="1">
    <citation type="submission" date="2023-06" db="EMBL/GenBank/DDBJ databases">
        <title>Genome-scale phylogeny and comparative genomics of the fungal order Sordariales.</title>
        <authorList>
            <consortium name="Lawrence Berkeley National Laboratory"/>
            <person name="Hensen N."/>
            <person name="Bonometti L."/>
            <person name="Westerberg I."/>
            <person name="Brannstrom I.O."/>
            <person name="Guillou S."/>
            <person name="Cros-Aarteil S."/>
            <person name="Calhoun S."/>
            <person name="Haridas S."/>
            <person name="Kuo A."/>
            <person name="Mondo S."/>
            <person name="Pangilinan J."/>
            <person name="Riley R."/>
            <person name="Labutti K."/>
            <person name="Andreopoulos B."/>
            <person name="Lipzen A."/>
            <person name="Chen C."/>
            <person name="Yanf M."/>
            <person name="Daum C."/>
            <person name="Ng V."/>
            <person name="Clum A."/>
            <person name="Steindorff A."/>
            <person name="Ohm R."/>
            <person name="Martin F."/>
            <person name="Silar P."/>
            <person name="Natvig D."/>
            <person name="Lalanne C."/>
            <person name="Gautier V."/>
            <person name="Ament-Velasquez S.L."/>
            <person name="Kruys A."/>
            <person name="Hutchinson M.I."/>
            <person name="Powell A.J."/>
            <person name="Barry K."/>
            <person name="Miller A.N."/>
            <person name="Grigoriev I.V."/>
            <person name="Debuchy R."/>
            <person name="Gladieux P."/>
            <person name="Thoren M.H."/>
            <person name="Johannesson H."/>
        </authorList>
    </citation>
    <scope>NUCLEOTIDE SEQUENCE</scope>
    <source>
        <strain evidence="2">PSN4</strain>
    </source>
</reference>
<name>A0AAJ0B3L5_9PEZI</name>
<evidence type="ECO:0000313" key="3">
    <source>
        <dbReference type="Proteomes" id="UP001239445"/>
    </source>
</evidence>
<feature type="compositionally biased region" description="Basic residues" evidence="1">
    <location>
        <begin position="90"/>
        <end position="105"/>
    </location>
</feature>
<dbReference type="Proteomes" id="UP001239445">
    <property type="component" value="Unassembled WGS sequence"/>
</dbReference>
<dbReference type="AlphaFoldDB" id="A0AAJ0B3L5"/>
<evidence type="ECO:0000313" key="2">
    <source>
        <dbReference type="EMBL" id="KAK1749572.1"/>
    </source>
</evidence>
<feature type="compositionally biased region" description="Basic and acidic residues" evidence="1">
    <location>
        <begin position="1"/>
        <end position="20"/>
    </location>
</feature>
<sequence>MALPHDHSPPASESKNDEPARSAYRGPAAVTVSVQSSEVVDRRGSNRRPGSSNRLQAEPVSTAVSLGPTLHKRIRGQQPPPSTTPVARNVHGHRGRQTRPSRNRPWKRILGSTLLLSAIFAIFRSGFLDNHQPKPWTWTGDVRVDVPVSTLNTDPPTLSSSMLRLQDYAQYVMVAMLRLSDTVELPRGPNQTPLVLDAPGVDKNAILRKSPTDKDPEDMRQDMYRLIAISNLTITLTMMDELTPHLSRAAVELLDLLNRYDSNDYSSVRDGLMLPPAPVGRSIGAASSLWVGLRGFGIARLRGDVVRWTSNLARSHRLLAKVFEAEPDAQPSAIALGRRAPSFDQLMDHYRHRYAPSDAAITLPRLLASLNISSQATRWVSAWTTSISGPSSIMDLRGICRDRYRHGSVWNRTTLEAIASGNCNPDGKKDYVGVLSGDAVRDVDWEFPVWLIIDALNDALCDAEVFLSALGHKVAHVLGITSGLLRQGDLDPKDTAVLRGKGGALDAWFTQFRLLFTAVRLQRPVVVDTASQLLILCRAFDNLEAKLSALHHSTGWWTAHWDETARRIAVDFAVIPQPNDTAAALETMVLLADQSYERPPRAAIELVGAALPGAPSPYGNNSQQWMENLGLRNRG</sequence>
<protein>
    <submittedName>
        <fullName evidence="2">Uncharacterized protein</fullName>
    </submittedName>
</protein>